<proteinExistence type="predicted"/>
<name>A0A6P1VV13_9BACT</name>
<dbReference type="EMBL" id="CP045997">
    <property type="protein sequence ID" value="QHV97041.1"/>
    <property type="molecule type" value="Genomic_DNA"/>
</dbReference>
<dbReference type="KEGG" id="senf:GJR95_19400"/>
<gene>
    <name evidence="1" type="ORF">GJR95_19400</name>
</gene>
<sequence length="608" mass="69092">MVSAYKAIYIVSILCLCLITEGLTQTALPVITQYSTDNGLPQNSVKKIVFDKWGFCWMATEMGLVRFDGRNFSVFGTSEIKGLRSERMQLINTDPKGDVYILSEGGQILTVRPKRSFGIPVPAIISTKSILLPTQGFASLDSSTYNILNQFYRDYPEGRHYSTYITTSGQVYLSGASGVLYLSKSKKKIIELARYSKRHSQKYALVKGQILISISNGNSVEAWEHGILLRRVQTIRGSLEREKEFIRGNFIVLINQSDCFIYANRNLHELTFSGKTILSELAIGNIDVSTLGTVYHAKKQKKYYLGSYTDGLFVIQKPYFSYPILPKTTGESFYSQARINDSTIFCQNLIVTPGVKTAKLNLNHEPFAGVEVSQNQQLYFQKSNLSLARYDFQINRLTNLFPLNYPVVYLHHNKADDGSYFFFTQREFGKAIHDSLYELRTFPHATQIKSVAQLGKGNYLVGTNDGLKWYDSDRNKIYKSVLESIQVRAILPENDSLLWIGTYGKGFYLLMNNKLHKMPFGPKQALKTVHSFIDDRHGFFWLPTNNGLFKVRKADLIGYAQKKVSSVFFFRFDRYDGLKTNEFNGGCDPSYVWLKDSLLSISCLKGLT</sequence>
<reference evidence="1 2" key="1">
    <citation type="submission" date="2019-11" db="EMBL/GenBank/DDBJ databases">
        <title>Spirosoma endbachense sp. nov., isolated from a natural salt meadow.</title>
        <authorList>
            <person name="Rojas J."/>
            <person name="Ambika Manirajan B."/>
            <person name="Ratering S."/>
            <person name="Suarez C."/>
            <person name="Geissler-Plaum R."/>
            <person name="Schnell S."/>
        </authorList>
    </citation>
    <scope>NUCLEOTIDE SEQUENCE [LARGE SCALE GENOMIC DNA]</scope>
    <source>
        <strain evidence="1 2">I-24</strain>
    </source>
</reference>
<evidence type="ECO:0008006" key="3">
    <source>
        <dbReference type="Google" id="ProtNLM"/>
    </source>
</evidence>
<evidence type="ECO:0000313" key="1">
    <source>
        <dbReference type="EMBL" id="QHV97041.1"/>
    </source>
</evidence>
<dbReference type="Proteomes" id="UP000464577">
    <property type="component" value="Chromosome"/>
</dbReference>
<evidence type="ECO:0000313" key="2">
    <source>
        <dbReference type="Proteomes" id="UP000464577"/>
    </source>
</evidence>
<organism evidence="1 2">
    <name type="scientific">Spirosoma endbachense</name>
    <dbReference type="NCBI Taxonomy" id="2666025"/>
    <lineage>
        <taxon>Bacteria</taxon>
        <taxon>Pseudomonadati</taxon>
        <taxon>Bacteroidota</taxon>
        <taxon>Cytophagia</taxon>
        <taxon>Cytophagales</taxon>
        <taxon>Cytophagaceae</taxon>
        <taxon>Spirosoma</taxon>
    </lineage>
</organism>
<keyword evidence="2" id="KW-1185">Reference proteome</keyword>
<dbReference type="AlphaFoldDB" id="A0A6P1VV13"/>
<dbReference type="RefSeq" id="WP_162387454.1">
    <property type="nucleotide sequence ID" value="NZ_CP045997.1"/>
</dbReference>
<dbReference type="InterPro" id="IPR015943">
    <property type="entry name" value="WD40/YVTN_repeat-like_dom_sf"/>
</dbReference>
<dbReference type="Gene3D" id="2.130.10.10">
    <property type="entry name" value="YVTN repeat-like/Quinoprotein amine dehydrogenase"/>
    <property type="match status" value="2"/>
</dbReference>
<protein>
    <recommendedName>
        <fullName evidence="3">Two component regulator three Y domain-containing protein</fullName>
    </recommendedName>
</protein>
<accession>A0A6P1VV13</accession>